<dbReference type="InterPro" id="IPR043129">
    <property type="entry name" value="ATPase_NBD"/>
</dbReference>
<evidence type="ECO:0000256" key="1">
    <source>
        <dbReference type="ARBA" id="ARBA00022679"/>
    </source>
</evidence>
<dbReference type="NCBIfam" id="TIGR00329">
    <property type="entry name" value="gcp_kae1"/>
    <property type="match status" value="1"/>
</dbReference>
<feature type="binding site" evidence="7">
    <location>
        <begin position="139"/>
        <end position="143"/>
    </location>
    <ligand>
        <name>substrate</name>
    </ligand>
</feature>
<sequence length="340" mass="36463">MEYPAKHPLILAIESSCDDTGAAIMAGGKILANVVAGQQVHEQYGGVVPELASRAHQQHLLPVVQAALQQAGVAKNDLDAVAFTQGPGLLGSLLVGGMFAKSFALALGKPLIGVNHMRAHILAHFIEEPRPAFPFLCLTVSGGHTQLVIVRSALDMGIIGQTMDDAAGEAFDKTAKLLGLPYPGGPRLDKLAQQGNPLHFPFPVNQMPGYDFSFSGVKTAVMYFLRQQTQQNPQFIPENLPDLCASIQHTIIQTLMRQLRRAVQEHGLTQIAIAGGVAANSGLRAELQRLADELGWQVFIPAFQYCTDNAGMIAMAAHFQYEAGDFATQLASPDPRLKLG</sequence>
<comment type="cofactor">
    <cofactor evidence="7">
        <name>Fe(2+)</name>
        <dbReference type="ChEBI" id="CHEBI:29033"/>
    </cofactor>
    <text evidence="7">Binds 1 Fe(2+) ion per subunit.</text>
</comment>
<evidence type="ECO:0000256" key="3">
    <source>
        <dbReference type="ARBA" id="ARBA00022723"/>
    </source>
</evidence>
<keyword evidence="1 7" id="KW-0808">Transferase</keyword>
<keyword evidence="10" id="KW-1185">Reference proteome</keyword>
<comment type="catalytic activity">
    <reaction evidence="6 7">
        <text>L-threonylcarbamoyladenylate + adenosine(37) in tRNA = N(6)-L-threonylcarbamoyladenosine(37) in tRNA + AMP + H(+)</text>
        <dbReference type="Rhea" id="RHEA:37059"/>
        <dbReference type="Rhea" id="RHEA-COMP:10162"/>
        <dbReference type="Rhea" id="RHEA-COMP:10163"/>
        <dbReference type="ChEBI" id="CHEBI:15378"/>
        <dbReference type="ChEBI" id="CHEBI:73682"/>
        <dbReference type="ChEBI" id="CHEBI:74411"/>
        <dbReference type="ChEBI" id="CHEBI:74418"/>
        <dbReference type="ChEBI" id="CHEBI:456215"/>
        <dbReference type="EC" id="2.3.1.234"/>
    </reaction>
</comment>
<dbReference type="EMBL" id="BAABHA010000002">
    <property type="protein sequence ID" value="GAA4375017.1"/>
    <property type="molecule type" value="Genomic_DNA"/>
</dbReference>
<feature type="binding site" evidence="7">
    <location>
        <position position="116"/>
    </location>
    <ligand>
        <name>Fe cation</name>
        <dbReference type="ChEBI" id="CHEBI:24875"/>
    </ligand>
</feature>
<organism evidence="9 10">
    <name type="scientific">Hymenobacter koreensis</name>
    <dbReference type="NCBI Taxonomy" id="1084523"/>
    <lineage>
        <taxon>Bacteria</taxon>
        <taxon>Pseudomonadati</taxon>
        <taxon>Bacteroidota</taxon>
        <taxon>Cytophagia</taxon>
        <taxon>Cytophagales</taxon>
        <taxon>Hymenobacteraceae</taxon>
        <taxon>Hymenobacter</taxon>
    </lineage>
</organism>
<accession>A0ABP8IVU9</accession>
<feature type="binding site" evidence="7">
    <location>
        <position position="185"/>
    </location>
    <ligand>
        <name>substrate</name>
    </ligand>
</feature>
<evidence type="ECO:0000256" key="2">
    <source>
        <dbReference type="ARBA" id="ARBA00022694"/>
    </source>
</evidence>
<evidence type="ECO:0000256" key="5">
    <source>
        <dbReference type="ARBA" id="ARBA00023315"/>
    </source>
</evidence>
<dbReference type="NCBIfam" id="TIGR03723">
    <property type="entry name" value="T6A_TsaD_YgjD"/>
    <property type="match status" value="1"/>
</dbReference>
<dbReference type="InterPro" id="IPR017861">
    <property type="entry name" value="KAE1/TsaD"/>
</dbReference>
<dbReference type="PRINTS" id="PR00789">
    <property type="entry name" value="OSIALOPTASE"/>
</dbReference>
<dbReference type="InterPro" id="IPR000905">
    <property type="entry name" value="Gcp-like_dom"/>
</dbReference>
<feature type="binding site" evidence="7">
    <location>
        <position position="280"/>
    </location>
    <ligand>
        <name>substrate</name>
    </ligand>
</feature>
<dbReference type="Proteomes" id="UP001500454">
    <property type="component" value="Unassembled WGS sequence"/>
</dbReference>
<evidence type="ECO:0000256" key="7">
    <source>
        <dbReference type="HAMAP-Rule" id="MF_01445"/>
    </source>
</evidence>
<protein>
    <recommendedName>
        <fullName evidence="7">tRNA N6-adenosine threonylcarbamoyltransferase</fullName>
        <ecNumber evidence="7">2.3.1.234</ecNumber>
    </recommendedName>
    <alternativeName>
        <fullName evidence="7">N6-L-threonylcarbamoyladenine synthase</fullName>
        <shortName evidence="7">t(6)A synthase</shortName>
    </alternativeName>
    <alternativeName>
        <fullName evidence="7">t(6)A37 threonylcarbamoyladenosine biosynthesis protein TsaD</fullName>
    </alternativeName>
    <alternativeName>
        <fullName evidence="7">tRNA threonylcarbamoyladenosine biosynthesis protein TsaD</fullName>
    </alternativeName>
</protein>
<dbReference type="PROSITE" id="PS01016">
    <property type="entry name" value="GLYCOPROTEASE"/>
    <property type="match status" value="1"/>
</dbReference>
<dbReference type="HAMAP" id="MF_01445">
    <property type="entry name" value="TsaD"/>
    <property type="match status" value="1"/>
</dbReference>
<keyword evidence="2 7" id="KW-0819">tRNA processing</keyword>
<dbReference type="PANTHER" id="PTHR11735">
    <property type="entry name" value="TRNA N6-ADENOSINE THREONYLCARBAMOYLTRANSFERASE"/>
    <property type="match status" value="1"/>
</dbReference>
<dbReference type="Gene3D" id="3.30.420.40">
    <property type="match status" value="2"/>
</dbReference>
<evidence type="ECO:0000259" key="8">
    <source>
        <dbReference type="Pfam" id="PF00814"/>
    </source>
</evidence>
<keyword evidence="5 7" id="KW-0012">Acyltransferase</keyword>
<dbReference type="CDD" id="cd24133">
    <property type="entry name" value="ASKHA_NBD_TsaD_bac"/>
    <property type="match status" value="1"/>
</dbReference>
<feature type="binding site" evidence="7">
    <location>
        <position position="308"/>
    </location>
    <ligand>
        <name>Fe cation</name>
        <dbReference type="ChEBI" id="CHEBI:24875"/>
    </ligand>
</feature>
<feature type="binding site" evidence="7">
    <location>
        <position position="189"/>
    </location>
    <ligand>
        <name>substrate</name>
    </ligand>
</feature>
<name>A0ABP8IVU9_9BACT</name>
<evidence type="ECO:0000256" key="4">
    <source>
        <dbReference type="ARBA" id="ARBA00023004"/>
    </source>
</evidence>
<dbReference type="PANTHER" id="PTHR11735:SF6">
    <property type="entry name" value="TRNA N6-ADENOSINE THREONYLCARBAMOYLTRANSFERASE, MITOCHONDRIAL"/>
    <property type="match status" value="1"/>
</dbReference>
<dbReference type="InterPro" id="IPR017860">
    <property type="entry name" value="Peptidase_M22_CS"/>
</dbReference>
<proteinExistence type="inferred from homology"/>
<keyword evidence="3 7" id="KW-0479">Metal-binding</keyword>
<comment type="subcellular location">
    <subcellularLocation>
        <location evidence="7">Cytoplasm</location>
    </subcellularLocation>
</comment>
<comment type="function">
    <text evidence="7">Required for the formation of a threonylcarbamoyl group on adenosine at position 37 (t(6)A37) in tRNAs that read codons beginning with adenine. Is involved in the transfer of the threonylcarbamoyl moiety of threonylcarbamoyl-AMP (TC-AMP) to the N6 group of A37, together with TsaE and TsaB. TsaD likely plays a direct catalytic role in this reaction.</text>
</comment>
<dbReference type="InterPro" id="IPR022450">
    <property type="entry name" value="TsaD"/>
</dbReference>
<dbReference type="Pfam" id="PF00814">
    <property type="entry name" value="TsaD"/>
    <property type="match status" value="1"/>
</dbReference>
<dbReference type="EC" id="2.3.1.234" evidence="7"/>
<gene>
    <name evidence="7 9" type="primary">tsaD</name>
    <name evidence="9" type="ORF">GCM10023186_07220</name>
</gene>
<dbReference type="SUPFAM" id="SSF53067">
    <property type="entry name" value="Actin-like ATPase domain"/>
    <property type="match status" value="2"/>
</dbReference>
<evidence type="ECO:0000313" key="10">
    <source>
        <dbReference type="Proteomes" id="UP001500454"/>
    </source>
</evidence>
<reference evidence="10" key="1">
    <citation type="journal article" date="2019" name="Int. J. Syst. Evol. Microbiol.">
        <title>The Global Catalogue of Microorganisms (GCM) 10K type strain sequencing project: providing services to taxonomists for standard genome sequencing and annotation.</title>
        <authorList>
            <consortium name="The Broad Institute Genomics Platform"/>
            <consortium name="The Broad Institute Genome Sequencing Center for Infectious Disease"/>
            <person name="Wu L."/>
            <person name="Ma J."/>
        </authorList>
    </citation>
    <scope>NUCLEOTIDE SEQUENCE [LARGE SCALE GENOMIC DNA]</scope>
    <source>
        <strain evidence="10">JCM 17924</strain>
    </source>
</reference>
<evidence type="ECO:0000256" key="6">
    <source>
        <dbReference type="ARBA" id="ARBA00048117"/>
    </source>
</evidence>
<feature type="domain" description="Gcp-like" evidence="8">
    <location>
        <begin position="29"/>
        <end position="314"/>
    </location>
</feature>
<feature type="binding site" evidence="7">
    <location>
        <position position="172"/>
    </location>
    <ligand>
        <name>substrate</name>
    </ligand>
</feature>
<comment type="caution">
    <text evidence="9">The sequence shown here is derived from an EMBL/GenBank/DDBJ whole genome shotgun (WGS) entry which is preliminary data.</text>
</comment>
<dbReference type="RefSeq" id="WP_345221487.1">
    <property type="nucleotide sequence ID" value="NZ_BAABHA010000002.1"/>
</dbReference>
<feature type="binding site" evidence="7">
    <location>
        <position position="120"/>
    </location>
    <ligand>
        <name>Fe cation</name>
        <dbReference type="ChEBI" id="CHEBI:24875"/>
    </ligand>
</feature>
<keyword evidence="4 7" id="KW-0408">Iron</keyword>
<evidence type="ECO:0000313" key="9">
    <source>
        <dbReference type="EMBL" id="GAA4375017.1"/>
    </source>
</evidence>
<keyword evidence="7" id="KW-0963">Cytoplasm</keyword>
<comment type="similarity">
    <text evidence="7">Belongs to the KAE1 / TsaD family.</text>
</comment>